<dbReference type="InterPro" id="IPR036273">
    <property type="entry name" value="CRAL/TRIO_N_dom_sf"/>
</dbReference>
<accession>A0AAN9VQ77</accession>
<evidence type="ECO:0000313" key="2">
    <source>
        <dbReference type="EMBL" id="KAK7866407.1"/>
    </source>
</evidence>
<organism evidence="2 3">
    <name type="scientific">Gryllus longicercus</name>
    <dbReference type="NCBI Taxonomy" id="2509291"/>
    <lineage>
        <taxon>Eukaryota</taxon>
        <taxon>Metazoa</taxon>
        <taxon>Ecdysozoa</taxon>
        <taxon>Arthropoda</taxon>
        <taxon>Hexapoda</taxon>
        <taxon>Insecta</taxon>
        <taxon>Pterygota</taxon>
        <taxon>Neoptera</taxon>
        <taxon>Polyneoptera</taxon>
        <taxon>Orthoptera</taxon>
        <taxon>Ensifera</taxon>
        <taxon>Gryllidea</taxon>
        <taxon>Grylloidea</taxon>
        <taxon>Gryllidae</taxon>
        <taxon>Gryllinae</taxon>
        <taxon>Gryllus</taxon>
    </lineage>
</organism>
<dbReference type="PANTHER" id="PTHR10174">
    <property type="entry name" value="ALPHA-TOCOPHEROL TRANSFER PROTEIN-RELATED"/>
    <property type="match status" value="1"/>
</dbReference>
<reference evidence="2 3" key="1">
    <citation type="submission" date="2024-03" db="EMBL/GenBank/DDBJ databases">
        <title>The genome assembly and annotation of the cricket Gryllus longicercus Weissman &amp; Gray.</title>
        <authorList>
            <person name="Szrajer S."/>
            <person name="Gray D."/>
            <person name="Ylla G."/>
        </authorList>
    </citation>
    <scope>NUCLEOTIDE SEQUENCE [LARGE SCALE GENOMIC DNA]</scope>
    <source>
        <strain evidence="2">DAG 2021-001</strain>
        <tissue evidence="2">Whole body minus gut</tissue>
    </source>
</reference>
<protein>
    <recommendedName>
        <fullName evidence="1">CRAL-TRIO domain-containing protein</fullName>
    </recommendedName>
</protein>
<dbReference type="SUPFAM" id="SSF46938">
    <property type="entry name" value="CRAL/TRIO N-terminal domain"/>
    <property type="match status" value="1"/>
</dbReference>
<dbReference type="Gene3D" id="3.40.525.10">
    <property type="entry name" value="CRAL-TRIO lipid binding domain"/>
    <property type="match status" value="1"/>
</dbReference>
<dbReference type="PANTHER" id="PTHR10174:SF224">
    <property type="entry name" value="RETINOL-BINDING PROTEIN PINTA"/>
    <property type="match status" value="1"/>
</dbReference>
<evidence type="ECO:0000259" key="1">
    <source>
        <dbReference type="PROSITE" id="PS50191"/>
    </source>
</evidence>
<proteinExistence type="predicted"/>
<dbReference type="InterPro" id="IPR001251">
    <property type="entry name" value="CRAL-TRIO_dom"/>
</dbReference>
<dbReference type="Pfam" id="PF00650">
    <property type="entry name" value="CRAL_TRIO"/>
    <property type="match status" value="1"/>
</dbReference>
<dbReference type="AlphaFoldDB" id="A0AAN9VQ77"/>
<feature type="domain" description="CRAL-TRIO" evidence="1">
    <location>
        <begin position="87"/>
        <end position="254"/>
    </location>
</feature>
<dbReference type="EMBL" id="JAZDUA010000148">
    <property type="protein sequence ID" value="KAK7866407.1"/>
    <property type="molecule type" value="Genomic_DNA"/>
</dbReference>
<dbReference type="CDD" id="cd00170">
    <property type="entry name" value="SEC14"/>
    <property type="match status" value="1"/>
</dbReference>
<dbReference type="PROSITE" id="PS50191">
    <property type="entry name" value="CRAL_TRIO"/>
    <property type="match status" value="1"/>
</dbReference>
<dbReference type="InterPro" id="IPR036865">
    <property type="entry name" value="CRAL-TRIO_dom_sf"/>
</dbReference>
<sequence>MHPPPALPLPPGPSLEESLQSCPRLKADDVQRLQEWLSKQPHLPRMSAEELVPFLHRAAYSLERAKAGVDAFWTLRAQAPEVFADRDPALPANRQALDFFELSLLPKPDAGGCPVVCMGFAPRRDLSAFDAWRAANACGALMEVTVVRHPTASAFVCVLDAAHLRLGHLTRAPPRLLHVLLAFIQQAVPVPMKAIHVINVHALVEKAMFLVKPFLGKELHRLLHFHSGPMEAFYAALPRDMLPKEFGGTSGSTAEYHQESIARLHKHKDWMLSLAARGADESKRPADPSQRSAFGIVGSFKKLEID</sequence>
<evidence type="ECO:0000313" key="3">
    <source>
        <dbReference type="Proteomes" id="UP001378592"/>
    </source>
</evidence>
<dbReference type="PRINTS" id="PR00180">
    <property type="entry name" value="CRETINALDHBP"/>
</dbReference>
<name>A0AAN9VQ77_9ORTH</name>
<comment type="caution">
    <text evidence="2">The sequence shown here is derived from an EMBL/GenBank/DDBJ whole genome shotgun (WGS) entry which is preliminary data.</text>
</comment>
<dbReference type="GO" id="GO:0016020">
    <property type="term" value="C:membrane"/>
    <property type="evidence" value="ECO:0007669"/>
    <property type="project" value="TreeGrafter"/>
</dbReference>
<dbReference type="Proteomes" id="UP001378592">
    <property type="component" value="Unassembled WGS sequence"/>
</dbReference>
<dbReference type="SUPFAM" id="SSF52087">
    <property type="entry name" value="CRAL/TRIO domain"/>
    <property type="match status" value="1"/>
</dbReference>
<gene>
    <name evidence="2" type="ORF">R5R35_009829</name>
</gene>
<keyword evidence="3" id="KW-1185">Reference proteome</keyword>
<dbReference type="GO" id="GO:1902936">
    <property type="term" value="F:phosphatidylinositol bisphosphate binding"/>
    <property type="evidence" value="ECO:0007669"/>
    <property type="project" value="TreeGrafter"/>
</dbReference>